<dbReference type="InterPro" id="IPR010031">
    <property type="entry name" value="FAD_lactone_oxidase-like"/>
</dbReference>
<keyword evidence="4" id="KW-0274">FAD</keyword>
<evidence type="ECO:0000259" key="7">
    <source>
        <dbReference type="PROSITE" id="PS51387"/>
    </source>
</evidence>
<dbReference type="GO" id="GO:0016020">
    <property type="term" value="C:membrane"/>
    <property type="evidence" value="ECO:0007669"/>
    <property type="project" value="InterPro"/>
</dbReference>
<dbReference type="InterPro" id="IPR006094">
    <property type="entry name" value="Oxid_FAD_bind_N"/>
</dbReference>
<evidence type="ECO:0000256" key="1">
    <source>
        <dbReference type="ARBA" id="ARBA00005083"/>
    </source>
</evidence>
<comment type="caution">
    <text evidence="8">The sequence shown here is derived from an EMBL/GenBank/DDBJ whole genome shotgun (WGS) entry which is preliminary data.</text>
</comment>
<evidence type="ECO:0000256" key="4">
    <source>
        <dbReference type="ARBA" id="ARBA00022827"/>
    </source>
</evidence>
<dbReference type="SUPFAM" id="SSF56176">
    <property type="entry name" value="FAD-binding/transporter-associated domain-like"/>
    <property type="match status" value="1"/>
</dbReference>
<dbReference type="InterPro" id="IPR016169">
    <property type="entry name" value="FAD-bd_PCMH_sub2"/>
</dbReference>
<dbReference type="EMBL" id="PQFF01000182">
    <property type="protein sequence ID" value="RHZ76690.1"/>
    <property type="molecule type" value="Genomic_DNA"/>
</dbReference>
<dbReference type="GO" id="GO:0003885">
    <property type="term" value="F:D-arabinono-1,4-lactone oxidase activity"/>
    <property type="evidence" value="ECO:0007669"/>
    <property type="project" value="UniProtKB-EC"/>
</dbReference>
<evidence type="ECO:0000313" key="8">
    <source>
        <dbReference type="EMBL" id="RHZ76690.1"/>
    </source>
</evidence>
<dbReference type="SUPFAM" id="SSF55103">
    <property type="entry name" value="FAD-linked oxidases, C-terminal domain"/>
    <property type="match status" value="1"/>
</dbReference>
<comment type="pathway">
    <text evidence="1">Cofactor biosynthesis; D-erythroascorbate biosynthesis; dehydro-D-arabinono-1,4-lactone from D-arabinose: step 2/2.</text>
</comment>
<dbReference type="EC" id="1.1.3.37" evidence="2"/>
<keyword evidence="3" id="KW-0285">Flavoprotein</keyword>
<reference evidence="8 9" key="1">
    <citation type="submission" date="2018-08" db="EMBL/GenBank/DDBJ databases">
        <title>Genome and evolution of the arbuscular mycorrhizal fungus Diversispora epigaea (formerly Glomus versiforme) and its bacterial endosymbionts.</title>
        <authorList>
            <person name="Sun X."/>
            <person name="Fei Z."/>
            <person name="Harrison M."/>
        </authorList>
    </citation>
    <scope>NUCLEOTIDE SEQUENCE [LARGE SCALE GENOMIC DNA]</scope>
    <source>
        <strain evidence="8 9">IT104</strain>
    </source>
</reference>
<evidence type="ECO:0000256" key="6">
    <source>
        <dbReference type="ARBA" id="ARBA00033418"/>
    </source>
</evidence>
<evidence type="ECO:0000313" key="9">
    <source>
        <dbReference type="Proteomes" id="UP000266861"/>
    </source>
</evidence>
<dbReference type="Gene3D" id="3.30.43.10">
    <property type="entry name" value="Uridine Diphospho-n-acetylenolpyruvylglucosamine Reductase, domain 2"/>
    <property type="match status" value="1"/>
</dbReference>
<evidence type="ECO:0000256" key="3">
    <source>
        <dbReference type="ARBA" id="ARBA00022630"/>
    </source>
</evidence>
<protein>
    <recommendedName>
        <fullName evidence="2">D-arabinono-1,4-lactone oxidase</fullName>
        <ecNumber evidence="2">1.1.3.37</ecNumber>
    </recommendedName>
    <alternativeName>
        <fullName evidence="6">L-galactono-gamma-lactone oxidase</fullName>
    </alternativeName>
</protein>
<dbReference type="InterPro" id="IPR016167">
    <property type="entry name" value="FAD-bd_PCMH_sub1"/>
</dbReference>
<name>A0A397IVP7_9GLOM</name>
<dbReference type="PANTHER" id="PTHR43762:SF1">
    <property type="entry name" value="D-ARABINONO-1,4-LACTONE OXIDASE"/>
    <property type="match status" value="1"/>
</dbReference>
<dbReference type="Pfam" id="PF01565">
    <property type="entry name" value="FAD_binding_4"/>
    <property type="match status" value="1"/>
</dbReference>
<dbReference type="InterPro" id="IPR016164">
    <property type="entry name" value="FAD-linked_Oxase-like_C"/>
</dbReference>
<dbReference type="Gene3D" id="3.30.465.10">
    <property type="match status" value="1"/>
</dbReference>
<dbReference type="OrthoDB" id="610608at2759"/>
<accession>A0A397IVP7</accession>
<feature type="domain" description="FAD-binding PCMH-type" evidence="7">
    <location>
        <begin position="69"/>
        <end position="243"/>
    </location>
</feature>
<evidence type="ECO:0000256" key="2">
    <source>
        <dbReference type="ARBA" id="ARBA00013136"/>
    </source>
</evidence>
<dbReference type="PANTHER" id="PTHR43762">
    <property type="entry name" value="L-GULONOLACTONE OXIDASE"/>
    <property type="match status" value="1"/>
</dbReference>
<dbReference type="Pfam" id="PF04030">
    <property type="entry name" value="ALO"/>
    <property type="match status" value="1"/>
</dbReference>
<dbReference type="GO" id="GO:0071949">
    <property type="term" value="F:FAD binding"/>
    <property type="evidence" value="ECO:0007669"/>
    <property type="project" value="InterPro"/>
</dbReference>
<keyword evidence="5" id="KW-0560">Oxidoreductase</keyword>
<dbReference type="UniPathway" id="UPA00771">
    <property type="reaction ID" value="UER00766"/>
</dbReference>
<dbReference type="Proteomes" id="UP000266861">
    <property type="component" value="Unassembled WGS sequence"/>
</dbReference>
<dbReference type="Gene3D" id="3.30.70.2520">
    <property type="match status" value="1"/>
</dbReference>
<dbReference type="InterPro" id="IPR016166">
    <property type="entry name" value="FAD-bd_PCMH"/>
</dbReference>
<gene>
    <name evidence="8" type="ORF">Glove_194g40</name>
</gene>
<evidence type="ECO:0000256" key="5">
    <source>
        <dbReference type="ARBA" id="ARBA00023002"/>
    </source>
</evidence>
<dbReference type="STRING" id="1348612.A0A397IVP7"/>
<dbReference type="InterPro" id="IPR007173">
    <property type="entry name" value="ALO_C"/>
</dbReference>
<organism evidence="8 9">
    <name type="scientific">Diversispora epigaea</name>
    <dbReference type="NCBI Taxonomy" id="1348612"/>
    <lineage>
        <taxon>Eukaryota</taxon>
        <taxon>Fungi</taxon>
        <taxon>Fungi incertae sedis</taxon>
        <taxon>Mucoromycota</taxon>
        <taxon>Glomeromycotina</taxon>
        <taxon>Glomeromycetes</taxon>
        <taxon>Diversisporales</taxon>
        <taxon>Diversisporaceae</taxon>
        <taxon>Diversispora</taxon>
    </lineage>
</organism>
<dbReference type="PROSITE" id="PS51387">
    <property type="entry name" value="FAD_PCMH"/>
    <property type="match status" value="1"/>
</dbReference>
<keyword evidence="9" id="KW-1185">Reference proteome</keyword>
<dbReference type="AlphaFoldDB" id="A0A397IVP7"/>
<dbReference type="InterPro" id="IPR036318">
    <property type="entry name" value="FAD-bd_PCMH-like_sf"/>
</dbReference>
<dbReference type="PIRSF" id="PIRSF000136">
    <property type="entry name" value="LGO_GLO"/>
    <property type="match status" value="1"/>
</dbReference>
<proteinExistence type="predicted"/>
<sequence length="541" mass="60960">MTNTNCFCRNLYWETGVIITTKKSKKKLANAVPLSKGRSPLYRKKFDRFTLRSAIPSSDKTWDNWAGTIHLAPEAIFKPTTLTDLQDIVNLARTNGKTIRCAAEGHTESSLSVTNKYLVIVNNLKNVQVLQDKHYGWVVTAEAGTPISEIDYALRINNPPLTLSSSTTPDFFRAAGVVAVGAHGAKTALSIMPDQVVSMKIVAADGKVYEFCDTTNALEMQAARVNLGLFGIIYSVTFRTEPMFNLRMTDTLPLAKDFLVPSVVKQLFESSDSLQIFYWPFNSFDPKASPPLDPTKDKIWIKQWVRTDEKPTLSPEEFAAIRVYQNTSSMQANYAYQVMLKNPENTPAISSAIWHQGPGLSPDSFVLQAPDAIHYLSSTTKNIPINLLAFAFKVDPDFNNFVKEFQAIINATYAAAAQNSFPFNSVAEARIIRSSHALLAPNFDPNPNAIYCFIELTSYRSTPGFQTFASSFGQKWIKDYNAKPHWAKEWEYVPNIKSYLSQAYKRQINTFEKIREKYDPNKLFFDNESLQEIFDGALHYK</sequence>